<accession>A0AAV6VBD7</accession>
<gene>
    <name evidence="2" type="ORF">JTE90_029526</name>
</gene>
<feature type="region of interest" description="Disordered" evidence="1">
    <location>
        <begin position="76"/>
        <end position="119"/>
    </location>
</feature>
<evidence type="ECO:0000313" key="2">
    <source>
        <dbReference type="EMBL" id="KAG8193792.1"/>
    </source>
</evidence>
<dbReference type="EMBL" id="JAFNEN010000114">
    <property type="protein sequence ID" value="KAG8193792.1"/>
    <property type="molecule type" value="Genomic_DNA"/>
</dbReference>
<dbReference type="AlphaFoldDB" id="A0AAV6VBD7"/>
<organism evidence="2 3">
    <name type="scientific">Oedothorax gibbosus</name>
    <dbReference type="NCBI Taxonomy" id="931172"/>
    <lineage>
        <taxon>Eukaryota</taxon>
        <taxon>Metazoa</taxon>
        <taxon>Ecdysozoa</taxon>
        <taxon>Arthropoda</taxon>
        <taxon>Chelicerata</taxon>
        <taxon>Arachnida</taxon>
        <taxon>Araneae</taxon>
        <taxon>Araneomorphae</taxon>
        <taxon>Entelegynae</taxon>
        <taxon>Araneoidea</taxon>
        <taxon>Linyphiidae</taxon>
        <taxon>Erigoninae</taxon>
        <taxon>Oedothorax</taxon>
    </lineage>
</organism>
<sequence length="119" mass="13838">MLKFIRHLERTIINRFGRICGCTAKSTKKSYQSESGENEDFSNEQLQNNHETIEETSFKEIKEFRHGEYEKVAVSLIEDSEEGNPSQEKHQCDDETSSEVTPEIGNEELEERSSSWTKF</sequence>
<keyword evidence="3" id="KW-1185">Reference proteome</keyword>
<reference evidence="2 3" key="1">
    <citation type="journal article" date="2022" name="Nat. Ecol. Evol.">
        <title>A masculinizing supergene underlies an exaggerated male reproductive morph in a spider.</title>
        <authorList>
            <person name="Hendrickx F."/>
            <person name="De Corte Z."/>
            <person name="Sonet G."/>
            <person name="Van Belleghem S.M."/>
            <person name="Kostlbacher S."/>
            <person name="Vangestel C."/>
        </authorList>
    </citation>
    <scope>NUCLEOTIDE SEQUENCE [LARGE SCALE GENOMIC DNA]</scope>
    <source>
        <strain evidence="2">W744_W776</strain>
    </source>
</reference>
<proteinExistence type="predicted"/>
<evidence type="ECO:0000256" key="1">
    <source>
        <dbReference type="SAM" id="MobiDB-lite"/>
    </source>
</evidence>
<comment type="caution">
    <text evidence="2">The sequence shown here is derived from an EMBL/GenBank/DDBJ whole genome shotgun (WGS) entry which is preliminary data.</text>
</comment>
<evidence type="ECO:0000313" key="3">
    <source>
        <dbReference type="Proteomes" id="UP000827092"/>
    </source>
</evidence>
<dbReference type="Proteomes" id="UP000827092">
    <property type="component" value="Unassembled WGS sequence"/>
</dbReference>
<feature type="region of interest" description="Disordered" evidence="1">
    <location>
        <begin position="25"/>
        <end position="52"/>
    </location>
</feature>
<name>A0AAV6VBD7_9ARAC</name>
<protein>
    <submittedName>
        <fullName evidence="2">Uncharacterized protein</fullName>
    </submittedName>
</protein>